<sequence>MKKCYKSRALLVREVKSDTGRGAAFTTGKNTVVCVIACLLWTGYTMGRSLQPPHKTSLKTAVCLKNNSLKEDKEWKYTPEIDIYGEVFNCI</sequence>
<dbReference type="AlphaFoldDB" id="A0A379EEV2"/>
<reference evidence="1 2" key="1">
    <citation type="submission" date="2018-06" db="EMBL/GenBank/DDBJ databases">
        <authorList>
            <consortium name="Pathogen Informatics"/>
            <person name="Doyle S."/>
        </authorList>
    </citation>
    <scope>NUCLEOTIDE SEQUENCE [LARGE SCALE GENOMIC DNA]</scope>
    <source>
        <strain evidence="1 2">NCTC11157</strain>
    </source>
</reference>
<organism evidence="1 2">
    <name type="scientific">Prevotella disiens</name>
    <dbReference type="NCBI Taxonomy" id="28130"/>
    <lineage>
        <taxon>Bacteria</taxon>
        <taxon>Pseudomonadati</taxon>
        <taxon>Bacteroidota</taxon>
        <taxon>Bacteroidia</taxon>
        <taxon>Bacteroidales</taxon>
        <taxon>Prevotellaceae</taxon>
        <taxon>Prevotella</taxon>
    </lineage>
</organism>
<protein>
    <submittedName>
        <fullName evidence="1">Uncharacterized protein</fullName>
    </submittedName>
</protein>
<proteinExistence type="predicted"/>
<dbReference type="GeneID" id="91083372"/>
<name>A0A379EEV2_9BACT</name>
<evidence type="ECO:0000313" key="1">
    <source>
        <dbReference type="EMBL" id="SUB97467.1"/>
    </source>
</evidence>
<gene>
    <name evidence="1" type="ORF">NCTC11157_02251</name>
</gene>
<dbReference type="EMBL" id="UGTL01000002">
    <property type="protein sequence ID" value="SUB97467.1"/>
    <property type="molecule type" value="Genomic_DNA"/>
</dbReference>
<evidence type="ECO:0000313" key="2">
    <source>
        <dbReference type="Proteomes" id="UP000254072"/>
    </source>
</evidence>
<dbReference type="Proteomes" id="UP000254072">
    <property type="component" value="Unassembled WGS sequence"/>
</dbReference>
<accession>A0A379EEV2</accession>
<dbReference type="RefSeq" id="WP_021669728.1">
    <property type="nucleotide sequence ID" value="NZ_UGTL01000002.1"/>
</dbReference>